<dbReference type="KEGG" id="marz:MARA_41210"/>
<dbReference type="Pfam" id="PF01370">
    <property type="entry name" value="Epimerase"/>
    <property type="match status" value="1"/>
</dbReference>
<dbReference type="Gene3D" id="3.40.50.720">
    <property type="entry name" value="NAD(P)-binding Rossmann-like Domain"/>
    <property type="match status" value="1"/>
</dbReference>
<dbReference type="PANTHER" id="PTHR48079">
    <property type="entry name" value="PROTEIN YEEZ"/>
    <property type="match status" value="1"/>
</dbReference>
<keyword evidence="4" id="KW-1185">Reference proteome</keyword>
<protein>
    <submittedName>
        <fullName evidence="3">NAD-dependent epimerase</fullName>
    </submittedName>
</protein>
<dbReference type="Proteomes" id="UP000467428">
    <property type="component" value="Chromosome"/>
</dbReference>
<sequence>MRIVVTGASGNVGTGVLRALARHMPDAQVVGICRRPPEKGIDYERVTWHAVDLASPSATADLAPAMQGADVVVHLALAVQPVRDEDYLYRANVTGSQAVLDAIDAAGVKQLVYASSLGIYAPGAGAPVTEDWPDTGQETSIYSRHKVAVERMLDQFAEQHPDVTIARFRPTVVVQRQASWLIKTLYLGPLVPKAALEMLRRRQLPILPLPAGLGLQFVHADDVGDAVVRMIEHRAQGSYNVAADVLDADALADLVGARPIAVNPRAARSVISALSAARIIALTPGWYDVATNTPLMDTSKAHRELGWTPAHSSTVSARELIEGLADDAIGSSAATGLGSSTPDIGRAVARVHDASLLTWTGLALARALGKRRAGVPDAVVVATNLASGTPLALDRVLERRTDKVALIAPVAVLAALAATVRGGWAPVAATAALHVLNGLERKRHAKDLDSQPVSASPGPGSSDG</sequence>
<dbReference type="EMBL" id="AP022593">
    <property type="protein sequence ID" value="BBY50653.1"/>
    <property type="molecule type" value="Genomic_DNA"/>
</dbReference>
<feature type="domain" description="NAD-dependent epimerase/dehydratase" evidence="2">
    <location>
        <begin position="3"/>
        <end position="242"/>
    </location>
</feature>
<gene>
    <name evidence="3" type="ORF">MARA_41210</name>
</gene>
<dbReference type="InterPro" id="IPR051783">
    <property type="entry name" value="NAD(P)-dependent_oxidoreduct"/>
</dbReference>
<dbReference type="RefSeq" id="WP_163920258.1">
    <property type="nucleotide sequence ID" value="NZ_AP022593.1"/>
</dbReference>
<evidence type="ECO:0000259" key="2">
    <source>
        <dbReference type="Pfam" id="PF01370"/>
    </source>
</evidence>
<accession>A0A7I7S1S9</accession>
<dbReference type="GO" id="GO:0005737">
    <property type="term" value="C:cytoplasm"/>
    <property type="evidence" value="ECO:0007669"/>
    <property type="project" value="TreeGrafter"/>
</dbReference>
<evidence type="ECO:0000256" key="1">
    <source>
        <dbReference type="SAM" id="MobiDB-lite"/>
    </source>
</evidence>
<evidence type="ECO:0000313" key="4">
    <source>
        <dbReference type="Proteomes" id="UP000467428"/>
    </source>
</evidence>
<dbReference type="PANTHER" id="PTHR48079:SF6">
    <property type="entry name" value="NAD(P)-BINDING DOMAIN-CONTAINING PROTEIN-RELATED"/>
    <property type="match status" value="1"/>
</dbReference>
<organism evidence="3 4">
    <name type="scientific">Mycolicibacterium arabiense</name>
    <dbReference type="NCBI Taxonomy" id="1286181"/>
    <lineage>
        <taxon>Bacteria</taxon>
        <taxon>Bacillati</taxon>
        <taxon>Actinomycetota</taxon>
        <taxon>Actinomycetes</taxon>
        <taxon>Mycobacteriales</taxon>
        <taxon>Mycobacteriaceae</taxon>
        <taxon>Mycolicibacterium</taxon>
    </lineage>
</organism>
<dbReference type="InterPro" id="IPR001509">
    <property type="entry name" value="Epimerase_deHydtase"/>
</dbReference>
<feature type="region of interest" description="Disordered" evidence="1">
    <location>
        <begin position="444"/>
        <end position="464"/>
    </location>
</feature>
<evidence type="ECO:0000313" key="3">
    <source>
        <dbReference type="EMBL" id="BBY50653.1"/>
    </source>
</evidence>
<dbReference type="GO" id="GO:0004029">
    <property type="term" value="F:aldehyde dehydrogenase (NAD+) activity"/>
    <property type="evidence" value="ECO:0007669"/>
    <property type="project" value="TreeGrafter"/>
</dbReference>
<proteinExistence type="predicted"/>
<dbReference type="InterPro" id="IPR036291">
    <property type="entry name" value="NAD(P)-bd_dom_sf"/>
</dbReference>
<name>A0A7I7S1S9_9MYCO</name>
<dbReference type="AlphaFoldDB" id="A0A7I7S1S9"/>
<dbReference type="SUPFAM" id="SSF51735">
    <property type="entry name" value="NAD(P)-binding Rossmann-fold domains"/>
    <property type="match status" value="1"/>
</dbReference>
<geneLocation type="plasmid" evidence="4">
    <name>pjcm18538 dna</name>
</geneLocation>
<reference evidence="3 4" key="1">
    <citation type="journal article" date="2019" name="Emerg. Microbes Infect.">
        <title>Comprehensive subspecies identification of 175 nontuberculous mycobacteria species based on 7547 genomic profiles.</title>
        <authorList>
            <person name="Matsumoto Y."/>
            <person name="Kinjo T."/>
            <person name="Motooka D."/>
            <person name="Nabeya D."/>
            <person name="Jung N."/>
            <person name="Uechi K."/>
            <person name="Horii T."/>
            <person name="Iida T."/>
            <person name="Fujita J."/>
            <person name="Nakamura S."/>
        </authorList>
    </citation>
    <scope>NUCLEOTIDE SEQUENCE [LARGE SCALE GENOMIC DNA]</scope>
    <source>
        <strain evidence="3 4">JCM 18538</strain>
    </source>
</reference>